<dbReference type="EMBL" id="JBHRSU010000001">
    <property type="protein sequence ID" value="MFC3099512.1"/>
    <property type="molecule type" value="Genomic_DNA"/>
</dbReference>
<accession>A0ABV7ED26</accession>
<evidence type="ECO:0000256" key="1">
    <source>
        <dbReference type="SAM" id="Coils"/>
    </source>
</evidence>
<feature type="coiled-coil region" evidence="1">
    <location>
        <begin position="37"/>
        <end position="64"/>
    </location>
</feature>
<dbReference type="RefSeq" id="WP_336917270.1">
    <property type="nucleotide sequence ID" value="NZ_JBANRN010000001.1"/>
</dbReference>
<proteinExistence type="predicted"/>
<sequence length="102" mass="11592">MNAMPARREKLFRYLALGWLLALGALALVGPFGLLSWSELSAKLEARKQQIAILEEERAVLDNRNRLLDPDNVDPDLGSELVRRNLNVVHPDEYVIDLEMQP</sequence>
<gene>
    <name evidence="2" type="ORF">ACFODK_01230</name>
</gene>
<name>A0ABV7ED26_9SPHN</name>
<keyword evidence="3" id="KW-1185">Reference proteome</keyword>
<keyword evidence="1" id="KW-0175">Coiled coil</keyword>
<evidence type="ECO:0000313" key="2">
    <source>
        <dbReference type="EMBL" id="MFC3099512.1"/>
    </source>
</evidence>
<comment type="caution">
    <text evidence="2">The sequence shown here is derived from an EMBL/GenBank/DDBJ whole genome shotgun (WGS) entry which is preliminary data.</text>
</comment>
<organism evidence="2 3">
    <name type="scientific">Alteraurantiacibacter lauratis</name>
    <dbReference type="NCBI Taxonomy" id="2054627"/>
    <lineage>
        <taxon>Bacteria</taxon>
        <taxon>Pseudomonadati</taxon>
        <taxon>Pseudomonadota</taxon>
        <taxon>Alphaproteobacteria</taxon>
        <taxon>Sphingomonadales</taxon>
        <taxon>Erythrobacteraceae</taxon>
        <taxon>Alteraurantiacibacter</taxon>
    </lineage>
</organism>
<evidence type="ECO:0000313" key="3">
    <source>
        <dbReference type="Proteomes" id="UP001595378"/>
    </source>
</evidence>
<protein>
    <submittedName>
        <fullName evidence="2">Septum formation initiator family protein</fullName>
    </submittedName>
</protein>
<dbReference type="Proteomes" id="UP001595378">
    <property type="component" value="Unassembled WGS sequence"/>
</dbReference>
<reference evidence="3" key="1">
    <citation type="journal article" date="2019" name="Int. J. Syst. Evol. Microbiol.">
        <title>The Global Catalogue of Microorganisms (GCM) 10K type strain sequencing project: providing services to taxonomists for standard genome sequencing and annotation.</title>
        <authorList>
            <consortium name="The Broad Institute Genomics Platform"/>
            <consortium name="The Broad Institute Genome Sequencing Center for Infectious Disease"/>
            <person name="Wu L."/>
            <person name="Ma J."/>
        </authorList>
    </citation>
    <scope>NUCLEOTIDE SEQUENCE [LARGE SCALE GENOMIC DNA]</scope>
    <source>
        <strain evidence="3">KCTC 52606</strain>
    </source>
</reference>